<dbReference type="Pfam" id="PF07992">
    <property type="entry name" value="Pyr_redox_2"/>
    <property type="match status" value="1"/>
</dbReference>
<dbReference type="RefSeq" id="WP_120149700.1">
    <property type="nucleotide sequence ID" value="NZ_QZVT01000007.1"/>
</dbReference>
<evidence type="ECO:0000259" key="2">
    <source>
        <dbReference type="Pfam" id="PF07992"/>
    </source>
</evidence>
<dbReference type="Proteomes" id="UP000272560">
    <property type="component" value="Unassembled WGS sequence"/>
</dbReference>
<dbReference type="GO" id="GO:0070224">
    <property type="term" value="F:sulfide:quinone oxidoreductase activity"/>
    <property type="evidence" value="ECO:0007669"/>
    <property type="project" value="TreeGrafter"/>
</dbReference>
<proteinExistence type="predicted"/>
<feature type="domain" description="FAD/NAD(P)-binding" evidence="2">
    <location>
        <begin position="37"/>
        <end position="151"/>
    </location>
</feature>
<keyword evidence="4" id="KW-1185">Reference proteome</keyword>
<sequence>MQGDTEEVAVIGSSTKSAPAGRTVPVIPGPGEKRHHQVLIIGGGNAGVSLAARLRRYRLKDIAVIEPRSRHFYQPLFSHIAGGTADAFEAVRLQSSVMPQGVTWIQDKATDVSTGANTVLLESGSAVTYDHLVVCPGIQNDWSSIPGLKEAMEGPFGASNYEYELAPKAWKLLKDLTHGTVVFTQPPGPASCDGAAQKPMYLACDHWRRQGVLDDIRVVLAVSTPTIFGMDLIDDELNRKIAEYGIEVRFSTELTSVDPDARTVDLTNTIAGTSETLGYDVLHAVPPQSAPNWLKRTDLPAPGNRGGFVEVDPVILRHTRFPTIWSLGDAASTLNSKSGAALRMQTKVLAKNLKAVLKGKKPTSKYNHYSACPFVVSRNTVVFSEFDDKYTPMPTVPGWNNLARERRLTFIAERVVLPKVYWNLILRGRA</sequence>
<dbReference type="InterPro" id="IPR036188">
    <property type="entry name" value="FAD/NAD-bd_sf"/>
</dbReference>
<dbReference type="InterPro" id="IPR023753">
    <property type="entry name" value="FAD/NAD-binding_dom"/>
</dbReference>
<name>A0A3A5M8X1_9MICC</name>
<dbReference type="Gene3D" id="3.50.50.60">
    <property type="entry name" value="FAD/NAD(P)-binding domain"/>
    <property type="match status" value="2"/>
</dbReference>
<dbReference type="InterPro" id="IPR015904">
    <property type="entry name" value="Sulphide_quinone_reductase"/>
</dbReference>
<dbReference type="EMBL" id="QZVT01000007">
    <property type="protein sequence ID" value="RJT78087.1"/>
    <property type="molecule type" value="Genomic_DNA"/>
</dbReference>
<evidence type="ECO:0000313" key="3">
    <source>
        <dbReference type="EMBL" id="RJT78087.1"/>
    </source>
</evidence>
<dbReference type="GO" id="GO:0070221">
    <property type="term" value="P:sulfide oxidation, using sulfide:quinone oxidoreductase"/>
    <property type="evidence" value="ECO:0007669"/>
    <property type="project" value="TreeGrafter"/>
</dbReference>
<dbReference type="PANTHER" id="PTHR10632">
    <property type="entry name" value="SULFIDE:QUINONE OXIDOREDUCTASE"/>
    <property type="match status" value="1"/>
</dbReference>
<accession>A0A3A5M8X1</accession>
<dbReference type="SUPFAM" id="SSF51905">
    <property type="entry name" value="FAD/NAD(P)-binding domain"/>
    <property type="match status" value="1"/>
</dbReference>
<dbReference type="OrthoDB" id="9802771at2"/>
<organism evidence="3 4">
    <name type="scientific">Arthrobacter cheniae</name>
    <dbReference type="NCBI Taxonomy" id="1258888"/>
    <lineage>
        <taxon>Bacteria</taxon>
        <taxon>Bacillati</taxon>
        <taxon>Actinomycetota</taxon>
        <taxon>Actinomycetes</taxon>
        <taxon>Micrococcales</taxon>
        <taxon>Micrococcaceae</taxon>
        <taxon>Arthrobacter</taxon>
    </lineage>
</organism>
<evidence type="ECO:0000313" key="4">
    <source>
        <dbReference type="Proteomes" id="UP000272560"/>
    </source>
</evidence>
<dbReference type="AlphaFoldDB" id="A0A3A5M8X1"/>
<dbReference type="PANTHER" id="PTHR10632:SF2">
    <property type="entry name" value="SULFIDE:QUINONE OXIDOREDUCTASE, MITOCHONDRIAL"/>
    <property type="match status" value="1"/>
</dbReference>
<feature type="region of interest" description="Disordered" evidence="1">
    <location>
        <begin position="1"/>
        <end position="29"/>
    </location>
</feature>
<evidence type="ECO:0000256" key="1">
    <source>
        <dbReference type="SAM" id="MobiDB-lite"/>
    </source>
</evidence>
<dbReference type="GO" id="GO:0071949">
    <property type="term" value="F:FAD binding"/>
    <property type="evidence" value="ECO:0007669"/>
    <property type="project" value="TreeGrafter"/>
</dbReference>
<comment type="caution">
    <text evidence="3">The sequence shown here is derived from an EMBL/GenBank/DDBJ whole genome shotgun (WGS) entry which is preliminary data.</text>
</comment>
<gene>
    <name evidence="3" type="ORF">D6T63_14185</name>
</gene>
<reference evidence="3 4" key="1">
    <citation type="submission" date="2018-09" db="EMBL/GenBank/DDBJ databases">
        <title>Novel species of Arthrobacter.</title>
        <authorList>
            <person name="Liu Q."/>
            <person name="Xin Y.-H."/>
        </authorList>
    </citation>
    <scope>NUCLEOTIDE SEQUENCE [LARGE SCALE GENOMIC DNA]</scope>
    <source>
        <strain evidence="3 4">Hz2</strain>
    </source>
</reference>
<protein>
    <submittedName>
        <fullName evidence="3">Pyridine nucleotide-disulfide oxidoreductase</fullName>
    </submittedName>
</protein>